<accession>A0A8T0IM66</accession>
<reference evidence="1" key="1">
    <citation type="submission" date="2020-06" db="EMBL/GenBank/DDBJ databases">
        <title>WGS assembly of Ceratodon purpureus strain R40.</title>
        <authorList>
            <person name="Carey S.B."/>
            <person name="Jenkins J."/>
            <person name="Shu S."/>
            <person name="Lovell J.T."/>
            <person name="Sreedasyam A."/>
            <person name="Maumus F."/>
            <person name="Tiley G.P."/>
            <person name="Fernandez-Pozo N."/>
            <person name="Barry K."/>
            <person name="Chen C."/>
            <person name="Wang M."/>
            <person name="Lipzen A."/>
            <person name="Daum C."/>
            <person name="Saski C.A."/>
            <person name="Payton A.C."/>
            <person name="Mcbreen J.C."/>
            <person name="Conrad R.E."/>
            <person name="Kollar L.M."/>
            <person name="Olsson S."/>
            <person name="Huttunen S."/>
            <person name="Landis J.B."/>
            <person name="Wickett N.J."/>
            <person name="Johnson M.G."/>
            <person name="Rensing S.A."/>
            <person name="Grimwood J."/>
            <person name="Schmutz J."/>
            <person name="Mcdaniel S.F."/>
        </authorList>
    </citation>
    <scope>NUCLEOTIDE SEQUENCE</scope>
    <source>
        <strain evidence="1">R40</strain>
    </source>
</reference>
<proteinExistence type="predicted"/>
<organism evidence="1 2">
    <name type="scientific">Ceratodon purpureus</name>
    <name type="common">Fire moss</name>
    <name type="synonym">Dicranum purpureum</name>
    <dbReference type="NCBI Taxonomy" id="3225"/>
    <lineage>
        <taxon>Eukaryota</taxon>
        <taxon>Viridiplantae</taxon>
        <taxon>Streptophyta</taxon>
        <taxon>Embryophyta</taxon>
        <taxon>Bryophyta</taxon>
        <taxon>Bryophytina</taxon>
        <taxon>Bryopsida</taxon>
        <taxon>Dicranidae</taxon>
        <taxon>Pseudoditrichales</taxon>
        <taxon>Ditrichaceae</taxon>
        <taxon>Ceratodon</taxon>
    </lineage>
</organism>
<dbReference type="EMBL" id="CM026423">
    <property type="protein sequence ID" value="KAG0584115.1"/>
    <property type="molecule type" value="Genomic_DNA"/>
</dbReference>
<sequence length="130" mass="14954">MLGGTFIDTRKVTIYGLKFATACVKRLSKAMRFTGMRLLRRLTSRCLFLLHALQKLPLNLHHLILHLPKLPPPPGPIDTQTSEGHHVRGPHVRIRPRVLRRPLPLLLTPLQKPPRLHITPNLHALFPRHR</sequence>
<dbReference type="AlphaFoldDB" id="A0A8T0IM66"/>
<evidence type="ECO:0000313" key="1">
    <source>
        <dbReference type="EMBL" id="KAG0584115.1"/>
    </source>
</evidence>
<dbReference type="Proteomes" id="UP000822688">
    <property type="component" value="Chromosome 3"/>
</dbReference>
<comment type="caution">
    <text evidence="1">The sequence shown here is derived from an EMBL/GenBank/DDBJ whole genome shotgun (WGS) entry which is preliminary data.</text>
</comment>
<gene>
    <name evidence="1" type="ORF">KC19_3G186200</name>
</gene>
<evidence type="ECO:0000313" key="2">
    <source>
        <dbReference type="Proteomes" id="UP000822688"/>
    </source>
</evidence>
<protein>
    <submittedName>
        <fullName evidence="1">Uncharacterized protein</fullName>
    </submittedName>
</protein>
<keyword evidence="2" id="KW-1185">Reference proteome</keyword>
<name>A0A8T0IM66_CERPU</name>